<protein>
    <submittedName>
        <fullName evidence="2">DinB family protein</fullName>
    </submittedName>
</protein>
<reference evidence="2 3" key="1">
    <citation type="submission" date="2023-06" db="EMBL/GenBank/DDBJ databases">
        <title>Sporosarcina sp. nov., isolated from Korean tranditional fermented seafood 'Jeotgal'.</title>
        <authorList>
            <person name="Yang A.I."/>
            <person name="Shin N.-R."/>
        </authorList>
    </citation>
    <scope>NUCLEOTIDE SEQUENCE [LARGE SCALE GENOMIC DNA]</scope>
    <source>
        <strain evidence="2 3">T2O-4</strain>
    </source>
</reference>
<dbReference type="SUPFAM" id="SSF109854">
    <property type="entry name" value="DinB/YfiT-like putative metalloenzymes"/>
    <property type="match status" value="1"/>
</dbReference>
<sequence length="163" mass="18260">MQINEEARVKLLDAFDGLSDEELNRLPTDGGWSIAQIIEHLYLMEGGIAKTIQHQLATGPTQETPKKPIDRTIDRSVKVDAPEFAVPKADFASSQELKAKLAASHGLLRQLAETVPAEQLESKAYPHPVFGDMSLKQWIPFVGYHELRHIEQLLETKEAVSHR</sequence>
<evidence type="ECO:0000259" key="1">
    <source>
        <dbReference type="Pfam" id="PF12867"/>
    </source>
</evidence>
<dbReference type="InterPro" id="IPR024775">
    <property type="entry name" value="DinB-like"/>
</dbReference>
<accession>A0ABZ0L2R5</accession>
<evidence type="ECO:0000313" key="3">
    <source>
        <dbReference type="Proteomes" id="UP001303902"/>
    </source>
</evidence>
<dbReference type="Gene3D" id="1.20.120.450">
    <property type="entry name" value="dinb family like domain"/>
    <property type="match status" value="1"/>
</dbReference>
<dbReference type="Proteomes" id="UP001303902">
    <property type="component" value="Chromosome"/>
</dbReference>
<gene>
    <name evidence="2" type="ORF">QWT69_12835</name>
</gene>
<dbReference type="RefSeq" id="WP_317966235.1">
    <property type="nucleotide sequence ID" value="NZ_CP129118.1"/>
</dbReference>
<dbReference type="Pfam" id="PF12867">
    <property type="entry name" value="DinB_2"/>
    <property type="match status" value="1"/>
</dbReference>
<proteinExistence type="predicted"/>
<keyword evidence="3" id="KW-1185">Reference proteome</keyword>
<name>A0ABZ0L2R5_9BACL</name>
<dbReference type="EMBL" id="CP129118">
    <property type="protein sequence ID" value="WOV86753.1"/>
    <property type="molecule type" value="Genomic_DNA"/>
</dbReference>
<evidence type="ECO:0000313" key="2">
    <source>
        <dbReference type="EMBL" id="WOV86753.1"/>
    </source>
</evidence>
<feature type="domain" description="DinB-like" evidence="1">
    <location>
        <begin position="5"/>
        <end position="153"/>
    </location>
</feature>
<organism evidence="2 3">
    <name type="scientific">Sporosarcina oncorhynchi</name>
    <dbReference type="NCBI Taxonomy" id="3056444"/>
    <lineage>
        <taxon>Bacteria</taxon>
        <taxon>Bacillati</taxon>
        <taxon>Bacillota</taxon>
        <taxon>Bacilli</taxon>
        <taxon>Bacillales</taxon>
        <taxon>Caryophanaceae</taxon>
        <taxon>Sporosarcina</taxon>
    </lineage>
</organism>
<dbReference type="InterPro" id="IPR034660">
    <property type="entry name" value="DinB/YfiT-like"/>
</dbReference>